<dbReference type="EMBL" id="FOAP01000006">
    <property type="protein sequence ID" value="SEL46986.1"/>
    <property type="molecule type" value="Genomic_DNA"/>
</dbReference>
<comment type="similarity">
    <text evidence="1">Belongs to the peptidase S1C family.</text>
</comment>
<dbReference type="Pfam" id="PF13180">
    <property type="entry name" value="PDZ_2"/>
    <property type="match status" value="1"/>
</dbReference>
<dbReference type="InterPro" id="IPR009003">
    <property type="entry name" value="Peptidase_S1_PA"/>
</dbReference>
<feature type="signal peptide" evidence="5">
    <location>
        <begin position="1"/>
        <end position="25"/>
    </location>
</feature>
<proteinExistence type="inferred from homology"/>
<dbReference type="AlphaFoldDB" id="A0A1H7QGE7"/>
<dbReference type="GO" id="GO:0006508">
    <property type="term" value="P:proteolysis"/>
    <property type="evidence" value="ECO:0007669"/>
    <property type="project" value="UniProtKB-KW"/>
</dbReference>
<protein>
    <submittedName>
        <fullName evidence="7">Serine protease Do</fullName>
    </submittedName>
</protein>
<keyword evidence="5" id="KW-0732">Signal</keyword>
<keyword evidence="3" id="KW-0378">Hydrolase</keyword>
<evidence type="ECO:0000256" key="1">
    <source>
        <dbReference type="ARBA" id="ARBA00010541"/>
    </source>
</evidence>
<feature type="domain" description="PDZ" evidence="6">
    <location>
        <begin position="258"/>
        <end position="345"/>
    </location>
</feature>
<dbReference type="Proteomes" id="UP000182719">
    <property type="component" value="Unassembled WGS sequence"/>
</dbReference>
<evidence type="ECO:0000256" key="4">
    <source>
        <dbReference type="SAM" id="MobiDB-lite"/>
    </source>
</evidence>
<dbReference type="InterPro" id="IPR043504">
    <property type="entry name" value="Peptidase_S1_PA_chymotrypsin"/>
</dbReference>
<dbReference type="PANTHER" id="PTHR22939:SF129">
    <property type="entry name" value="SERINE PROTEASE HTRA2, MITOCHONDRIAL"/>
    <property type="match status" value="1"/>
</dbReference>
<accession>A0A1H7QGE7</accession>
<evidence type="ECO:0000259" key="6">
    <source>
        <dbReference type="PROSITE" id="PS50106"/>
    </source>
</evidence>
<dbReference type="InterPro" id="IPR001478">
    <property type="entry name" value="PDZ"/>
</dbReference>
<dbReference type="Gene3D" id="2.40.10.10">
    <property type="entry name" value="Trypsin-like serine proteases"/>
    <property type="match status" value="2"/>
</dbReference>
<evidence type="ECO:0000313" key="7">
    <source>
        <dbReference type="EMBL" id="SEL46986.1"/>
    </source>
</evidence>
<dbReference type="SUPFAM" id="SSF50156">
    <property type="entry name" value="PDZ domain-like"/>
    <property type="match status" value="1"/>
</dbReference>
<dbReference type="InterPro" id="IPR001940">
    <property type="entry name" value="Peptidase_S1C"/>
</dbReference>
<sequence>MVRTQAKGVLLAIACTLGVAGPAVAAQRRGSERLWLEAKGQEVHTQRSTLSQVARSAMPAVVSITTRQVSTEASGEEESQKGIGSGFIIHPDGYILTSDHVVEGASEITVSVLSPEGYAEEFPAEVVGADARTDCALLRIQAGRPLPALKLSSASRVEVADWIVVIGNPFGLAHSVTVGVVSYKGRTEVTPNGRDGDFDYMQMDASINPGNSGGPVLDLKGHVVAIANAVNVAGQGIGFAVPIDIAKAVLPHLKAHGKVRRGWMGITVEDFSPGRVSEFRLEGSRPGVVVSGVAEEGPAGRAGLRAGDVIVAVNAQPVARAHKLRWQVSSRGAGRSVVLQVRRGGHPLKLRVTLEDLPEEQAPVAPVAARPSPPSKPVRSP</sequence>
<feature type="region of interest" description="Disordered" evidence="4">
    <location>
        <begin position="360"/>
        <end position="381"/>
    </location>
</feature>
<keyword evidence="2 7" id="KW-0645">Protease</keyword>
<dbReference type="InterPro" id="IPR036034">
    <property type="entry name" value="PDZ_sf"/>
</dbReference>
<evidence type="ECO:0000256" key="3">
    <source>
        <dbReference type="ARBA" id="ARBA00022801"/>
    </source>
</evidence>
<dbReference type="GO" id="GO:0004252">
    <property type="term" value="F:serine-type endopeptidase activity"/>
    <property type="evidence" value="ECO:0007669"/>
    <property type="project" value="InterPro"/>
</dbReference>
<evidence type="ECO:0000313" key="8">
    <source>
        <dbReference type="Proteomes" id="UP000182719"/>
    </source>
</evidence>
<feature type="compositionally biased region" description="Pro residues" evidence="4">
    <location>
        <begin position="371"/>
        <end position="381"/>
    </location>
</feature>
<dbReference type="RefSeq" id="WP_075006836.1">
    <property type="nucleotide sequence ID" value="NZ_FOAP01000006.1"/>
</dbReference>
<reference evidence="8" key="1">
    <citation type="submission" date="2016-10" db="EMBL/GenBank/DDBJ databases">
        <authorList>
            <person name="Varghese N."/>
            <person name="Submissions S."/>
        </authorList>
    </citation>
    <scope>NUCLEOTIDE SEQUENCE [LARGE SCALE GENOMIC DNA]</scope>
    <source>
        <strain evidence="8">DSM 17044</strain>
    </source>
</reference>
<gene>
    <name evidence="7" type="ORF">SAMN05444354_106131</name>
</gene>
<evidence type="ECO:0000256" key="2">
    <source>
        <dbReference type="ARBA" id="ARBA00022670"/>
    </source>
</evidence>
<feature type="chain" id="PRO_5010234841" evidence="5">
    <location>
        <begin position="26"/>
        <end position="381"/>
    </location>
</feature>
<dbReference type="PRINTS" id="PR00834">
    <property type="entry name" value="PROTEASES2C"/>
</dbReference>
<dbReference type="PANTHER" id="PTHR22939">
    <property type="entry name" value="SERINE PROTEASE FAMILY S1C HTRA-RELATED"/>
    <property type="match status" value="1"/>
</dbReference>
<dbReference type="OrthoDB" id="9758917at2"/>
<dbReference type="SMART" id="SM00228">
    <property type="entry name" value="PDZ"/>
    <property type="match status" value="1"/>
</dbReference>
<dbReference type="PROSITE" id="PS50106">
    <property type="entry name" value="PDZ"/>
    <property type="match status" value="1"/>
</dbReference>
<dbReference type="SUPFAM" id="SSF50494">
    <property type="entry name" value="Trypsin-like serine proteases"/>
    <property type="match status" value="1"/>
</dbReference>
<keyword evidence="8" id="KW-1185">Reference proteome</keyword>
<name>A0A1H7QGE7_STIAU</name>
<organism evidence="7 8">
    <name type="scientific">Stigmatella aurantiaca</name>
    <dbReference type="NCBI Taxonomy" id="41"/>
    <lineage>
        <taxon>Bacteria</taxon>
        <taxon>Pseudomonadati</taxon>
        <taxon>Myxococcota</taxon>
        <taxon>Myxococcia</taxon>
        <taxon>Myxococcales</taxon>
        <taxon>Cystobacterineae</taxon>
        <taxon>Archangiaceae</taxon>
        <taxon>Stigmatella</taxon>
    </lineage>
</organism>
<dbReference type="Gene3D" id="2.30.42.10">
    <property type="match status" value="1"/>
</dbReference>
<dbReference type="Pfam" id="PF13365">
    <property type="entry name" value="Trypsin_2"/>
    <property type="match status" value="1"/>
</dbReference>
<evidence type="ECO:0000256" key="5">
    <source>
        <dbReference type="SAM" id="SignalP"/>
    </source>
</evidence>